<protein>
    <submittedName>
        <fullName evidence="2">Uncharacterized protein</fullName>
    </submittedName>
</protein>
<sequence>MWPTVFTLTVVAVVHLLAPRMERQNGGMYPDWGGAFFQLLAYSFALIVSLLAWLIWALV</sequence>
<feature type="transmembrane region" description="Helical" evidence="1">
    <location>
        <begin position="35"/>
        <end position="58"/>
    </location>
</feature>
<dbReference type="EMBL" id="JBHSML010000014">
    <property type="protein sequence ID" value="MFC5518479.1"/>
    <property type="molecule type" value="Genomic_DNA"/>
</dbReference>
<reference evidence="3" key="1">
    <citation type="journal article" date="2019" name="Int. J. Syst. Evol. Microbiol.">
        <title>The Global Catalogue of Microorganisms (GCM) 10K type strain sequencing project: providing services to taxonomists for standard genome sequencing and annotation.</title>
        <authorList>
            <consortium name="The Broad Institute Genomics Platform"/>
            <consortium name="The Broad Institute Genome Sequencing Center for Infectious Disease"/>
            <person name="Wu L."/>
            <person name="Ma J."/>
        </authorList>
    </citation>
    <scope>NUCLEOTIDE SEQUENCE [LARGE SCALE GENOMIC DNA]</scope>
    <source>
        <strain evidence="3">KACC 12633</strain>
    </source>
</reference>
<evidence type="ECO:0000313" key="2">
    <source>
        <dbReference type="EMBL" id="MFC5518479.1"/>
    </source>
</evidence>
<keyword evidence="1" id="KW-0812">Transmembrane</keyword>
<dbReference type="RefSeq" id="WP_380225266.1">
    <property type="nucleotide sequence ID" value="NZ_JBHSML010000014.1"/>
</dbReference>
<gene>
    <name evidence="2" type="ORF">ACFPP9_22075</name>
</gene>
<evidence type="ECO:0000313" key="3">
    <source>
        <dbReference type="Proteomes" id="UP001596150"/>
    </source>
</evidence>
<keyword evidence="1" id="KW-1133">Transmembrane helix</keyword>
<name>A0ABW0Q2I0_9HYPH</name>
<organism evidence="2 3">
    <name type="scientific">Kaistia terrae</name>
    <dbReference type="NCBI Taxonomy" id="537017"/>
    <lineage>
        <taxon>Bacteria</taxon>
        <taxon>Pseudomonadati</taxon>
        <taxon>Pseudomonadota</taxon>
        <taxon>Alphaproteobacteria</taxon>
        <taxon>Hyphomicrobiales</taxon>
        <taxon>Kaistiaceae</taxon>
        <taxon>Kaistia</taxon>
    </lineage>
</organism>
<keyword evidence="3" id="KW-1185">Reference proteome</keyword>
<accession>A0ABW0Q2I0</accession>
<proteinExistence type="predicted"/>
<evidence type="ECO:0000256" key="1">
    <source>
        <dbReference type="SAM" id="Phobius"/>
    </source>
</evidence>
<comment type="caution">
    <text evidence="2">The sequence shown here is derived from an EMBL/GenBank/DDBJ whole genome shotgun (WGS) entry which is preliminary data.</text>
</comment>
<dbReference type="Proteomes" id="UP001596150">
    <property type="component" value="Unassembled WGS sequence"/>
</dbReference>
<keyword evidence="1" id="KW-0472">Membrane</keyword>